<accession>A0AAN8PG02</accession>
<dbReference type="EMBL" id="JAWJWE010000036">
    <property type="protein sequence ID" value="KAK6628631.1"/>
    <property type="molecule type" value="Genomic_DNA"/>
</dbReference>
<dbReference type="AlphaFoldDB" id="A0AAN8PG02"/>
<dbReference type="Proteomes" id="UP001372834">
    <property type="component" value="Unassembled WGS sequence"/>
</dbReference>
<comment type="caution">
    <text evidence="1">The sequence shown here is derived from an EMBL/GenBank/DDBJ whole genome shotgun (WGS) entry which is preliminary data.</text>
</comment>
<protein>
    <submittedName>
        <fullName evidence="1">Uncharacterized protein</fullName>
    </submittedName>
</protein>
<proteinExistence type="predicted"/>
<organism evidence="1 2">
    <name type="scientific">Polyplax serrata</name>
    <name type="common">Common mouse louse</name>
    <dbReference type="NCBI Taxonomy" id="468196"/>
    <lineage>
        <taxon>Eukaryota</taxon>
        <taxon>Metazoa</taxon>
        <taxon>Ecdysozoa</taxon>
        <taxon>Arthropoda</taxon>
        <taxon>Hexapoda</taxon>
        <taxon>Insecta</taxon>
        <taxon>Pterygota</taxon>
        <taxon>Neoptera</taxon>
        <taxon>Paraneoptera</taxon>
        <taxon>Psocodea</taxon>
        <taxon>Troctomorpha</taxon>
        <taxon>Phthiraptera</taxon>
        <taxon>Anoplura</taxon>
        <taxon>Polyplacidae</taxon>
        <taxon>Polyplax</taxon>
    </lineage>
</organism>
<name>A0AAN8PG02_POLSC</name>
<evidence type="ECO:0000313" key="1">
    <source>
        <dbReference type="EMBL" id="KAK6628631.1"/>
    </source>
</evidence>
<evidence type="ECO:0000313" key="2">
    <source>
        <dbReference type="Proteomes" id="UP001372834"/>
    </source>
</evidence>
<sequence>MEHFERIVRPHVDRKVLSRRKEHTENSLPTILFLELETFSKADFPTEDEVIEQNWVEIRSIED</sequence>
<reference evidence="1 2" key="1">
    <citation type="submission" date="2023-10" db="EMBL/GenBank/DDBJ databases">
        <title>Genomes of two closely related lineages of the louse Polyplax serrata with different host specificities.</title>
        <authorList>
            <person name="Martinu J."/>
            <person name="Tarabai H."/>
            <person name="Stefka J."/>
            <person name="Hypsa V."/>
        </authorList>
    </citation>
    <scope>NUCLEOTIDE SEQUENCE [LARGE SCALE GENOMIC DNA]</scope>
    <source>
        <strain evidence="1">HR10_N</strain>
    </source>
</reference>
<gene>
    <name evidence="1" type="ORF">RUM43_002446</name>
</gene>